<keyword evidence="2" id="KW-1185">Reference proteome</keyword>
<evidence type="ECO:0000313" key="1">
    <source>
        <dbReference type="EMBL" id="EHJ61709.1"/>
    </source>
</evidence>
<dbReference type="RefSeq" id="WP_007012385.1">
    <property type="nucleotide sequence ID" value="NZ_AGFM01000017.1"/>
</dbReference>
<organism evidence="1 2">
    <name type="scientific">Novosphingobium pentaromativorans US6-1</name>
    <dbReference type="NCBI Taxonomy" id="1088721"/>
    <lineage>
        <taxon>Bacteria</taxon>
        <taxon>Pseudomonadati</taxon>
        <taxon>Pseudomonadota</taxon>
        <taxon>Alphaproteobacteria</taxon>
        <taxon>Sphingomonadales</taxon>
        <taxon>Sphingomonadaceae</taxon>
        <taxon>Novosphingobium</taxon>
    </lineage>
</organism>
<protein>
    <recommendedName>
        <fullName evidence="3">SnoaL-like domain-containing protein</fullName>
    </recommendedName>
</protein>
<gene>
    <name evidence="1" type="ORF">NSU_1470</name>
</gene>
<evidence type="ECO:0000313" key="2">
    <source>
        <dbReference type="Proteomes" id="UP000004030"/>
    </source>
</evidence>
<name>G6EAS2_9SPHN</name>
<evidence type="ECO:0008006" key="3">
    <source>
        <dbReference type="Google" id="ProtNLM"/>
    </source>
</evidence>
<dbReference type="Proteomes" id="UP000004030">
    <property type="component" value="Unassembled WGS sequence"/>
</dbReference>
<dbReference type="KEGG" id="npn:JI59_12805"/>
<reference evidence="1 2" key="1">
    <citation type="journal article" date="2012" name="J. Bacteriol.">
        <title>Genome sequence of benzo(a)pyrene-degrading bacterium Novosphingobium pentaromativorans US6-1.</title>
        <authorList>
            <person name="Luo Y.R."/>
            <person name="Kang S.G."/>
            <person name="Kim S.J."/>
            <person name="Kim M.R."/>
            <person name="Li N."/>
            <person name="Lee J.H."/>
            <person name="Kwon K.K."/>
        </authorList>
    </citation>
    <scope>NUCLEOTIDE SEQUENCE [LARGE SCALE GENOMIC DNA]</scope>
    <source>
        <strain evidence="1 2">US6-1</strain>
    </source>
</reference>
<dbReference type="PATRIC" id="fig|1088721.3.peg.1451"/>
<sequence>MFDFDVTRTYRPIEEKLNRTTNSRHRRMLQMLLQHARAEVEGDLGSVLATLAPWPVYKGVRPKGPQPEGPEEVRRFYIDEIFGSGRHVFESNKTRIIVDDDAIITEGPMRILLWGRDLADRGMQLDDADAVYLMTVDVLIVWPFDEECRIVGEESWSQPMVTPMQKIAEEDVPQAFRDYVVRRKAAAAN</sequence>
<dbReference type="AlphaFoldDB" id="G6EAS2"/>
<dbReference type="EMBL" id="AGFM01000017">
    <property type="protein sequence ID" value="EHJ61709.1"/>
    <property type="molecule type" value="Genomic_DNA"/>
</dbReference>
<proteinExistence type="predicted"/>
<dbReference type="eggNOG" id="ENOG5033TCE">
    <property type="taxonomic scope" value="Bacteria"/>
</dbReference>
<comment type="caution">
    <text evidence="1">The sequence shown here is derived from an EMBL/GenBank/DDBJ whole genome shotgun (WGS) entry which is preliminary data.</text>
</comment>
<dbReference type="OrthoDB" id="2375018at2"/>
<accession>G6EAS2</accession>